<dbReference type="EMBL" id="JH793629">
    <property type="protein sequence ID" value="ELQ42256.1"/>
    <property type="molecule type" value="Genomic_DNA"/>
</dbReference>
<gene>
    <name evidence="1" type="ORF">OOU_Y34scaffold00218g4</name>
</gene>
<accession>A0AA97PPG6</accession>
<dbReference type="Proteomes" id="UP000011086">
    <property type="component" value="Unassembled WGS sequence"/>
</dbReference>
<proteinExistence type="predicted"/>
<evidence type="ECO:0000313" key="1">
    <source>
        <dbReference type="EMBL" id="ELQ42256.1"/>
    </source>
</evidence>
<organism evidence="1">
    <name type="scientific">Pyricularia oryzae (strain Y34)</name>
    <name type="common">Rice blast fungus</name>
    <name type="synonym">Magnaporthe oryzae</name>
    <dbReference type="NCBI Taxonomy" id="1143189"/>
    <lineage>
        <taxon>Eukaryota</taxon>
        <taxon>Fungi</taxon>
        <taxon>Dikarya</taxon>
        <taxon>Ascomycota</taxon>
        <taxon>Pezizomycotina</taxon>
        <taxon>Sordariomycetes</taxon>
        <taxon>Sordariomycetidae</taxon>
        <taxon>Magnaporthales</taxon>
        <taxon>Pyriculariaceae</taxon>
        <taxon>Pyricularia</taxon>
    </lineage>
</organism>
<protein>
    <submittedName>
        <fullName evidence="1">Uncharacterized protein</fullName>
    </submittedName>
</protein>
<reference evidence="1" key="1">
    <citation type="journal article" date="2012" name="PLoS Genet.">
        <title>Comparative analysis of the genomes of two field isolates of the rice blast fungus Magnaporthe oryzae.</title>
        <authorList>
            <person name="Xue M."/>
            <person name="Yang J."/>
            <person name="Li Z."/>
            <person name="Hu S."/>
            <person name="Yao N."/>
            <person name="Dean R.A."/>
            <person name="Zhao W."/>
            <person name="Shen M."/>
            <person name="Zhang H."/>
            <person name="Li C."/>
            <person name="Liu L."/>
            <person name="Cao L."/>
            <person name="Xu X."/>
            <person name="Xing Y."/>
            <person name="Hsiang T."/>
            <person name="Zhang Z."/>
            <person name="Xu J.R."/>
            <person name="Peng Y.L."/>
        </authorList>
    </citation>
    <scope>NUCLEOTIDE SEQUENCE</scope>
    <source>
        <strain evidence="1">Y34</strain>
    </source>
</reference>
<dbReference type="AlphaFoldDB" id="A0AA97PPG6"/>
<sequence length="58" mass="6322">MAKLCLGSPMNSLALATCYRDDRLGCCITSPWIQGLTMILCSLPPSWIQGMVPNKLHA</sequence>
<name>A0AA97PPG6_PYRO3</name>